<name>A0A2T3AU96_AMORE</name>
<dbReference type="GO" id="GO:0005634">
    <property type="term" value="C:nucleus"/>
    <property type="evidence" value="ECO:0007669"/>
    <property type="project" value="UniProtKB-SubCell"/>
</dbReference>
<organism evidence="8 9">
    <name type="scientific">Amorphotheca resinae ATCC 22711</name>
    <dbReference type="NCBI Taxonomy" id="857342"/>
    <lineage>
        <taxon>Eukaryota</taxon>
        <taxon>Fungi</taxon>
        <taxon>Dikarya</taxon>
        <taxon>Ascomycota</taxon>
        <taxon>Pezizomycotina</taxon>
        <taxon>Leotiomycetes</taxon>
        <taxon>Helotiales</taxon>
        <taxon>Amorphothecaceae</taxon>
        <taxon>Amorphotheca</taxon>
    </lineage>
</organism>
<dbReference type="EMBL" id="KZ679015">
    <property type="protein sequence ID" value="PSS12224.1"/>
    <property type="molecule type" value="Genomic_DNA"/>
</dbReference>
<dbReference type="Pfam" id="PF09496">
    <property type="entry name" value="CENP-O"/>
    <property type="match status" value="1"/>
</dbReference>
<dbReference type="OrthoDB" id="10050372at2759"/>
<dbReference type="GeneID" id="36575007"/>
<keyword evidence="4" id="KW-0158">Chromosome</keyword>
<evidence type="ECO:0000256" key="5">
    <source>
        <dbReference type="ARBA" id="ARBA00023242"/>
    </source>
</evidence>
<sequence>MTSSSASSVSEVEDPIGAELDAEISSLKSQISTLKSQRALQARHILSSHTTHAILSRLRASKPAPPSSSSNPTSSGPPDVSPLLQTSSQQLAHNQENLYRACASITTFPIQDPDPNAVDHGKVLGIRIDVSSLGRFARPYYVMLNKPCVGEDVLRVHRHTIPPCIPVAALAARYLPIAKGAGEEGGAKGARKQNLGKFIRALRREIVAYHNRTTVIKSLRRDFKLDEDREKRGKGKGKEKEKIIADISAADAEAKQVRIEWVDGKIGRCVVGESGMVEKCVVIGEQGRDWEVERRILGGDKGDASMRGIGERLREGIY</sequence>
<accession>A0A2T3AU96</accession>
<evidence type="ECO:0000256" key="4">
    <source>
        <dbReference type="ARBA" id="ARBA00022454"/>
    </source>
</evidence>
<evidence type="ECO:0000256" key="3">
    <source>
        <dbReference type="ARBA" id="ARBA00007321"/>
    </source>
</evidence>
<dbReference type="PANTHER" id="PTHR14582">
    <property type="entry name" value="INNER KINETOCHORE SUBUNIT MAL2"/>
    <property type="match status" value="1"/>
</dbReference>
<feature type="region of interest" description="Disordered" evidence="7">
    <location>
        <begin position="59"/>
        <end position="84"/>
    </location>
</feature>
<evidence type="ECO:0008006" key="10">
    <source>
        <dbReference type="Google" id="ProtNLM"/>
    </source>
</evidence>
<comment type="similarity">
    <text evidence="3">Belongs to the CENP-O/MCM21 family.</text>
</comment>
<dbReference type="InParanoid" id="A0A2T3AU96"/>
<evidence type="ECO:0000256" key="1">
    <source>
        <dbReference type="ARBA" id="ARBA00004123"/>
    </source>
</evidence>
<proteinExistence type="inferred from homology"/>
<evidence type="ECO:0000256" key="6">
    <source>
        <dbReference type="ARBA" id="ARBA00023328"/>
    </source>
</evidence>
<dbReference type="RefSeq" id="XP_024718222.1">
    <property type="nucleotide sequence ID" value="XM_024866926.1"/>
</dbReference>
<dbReference type="Proteomes" id="UP000241818">
    <property type="component" value="Unassembled WGS sequence"/>
</dbReference>
<evidence type="ECO:0000256" key="7">
    <source>
        <dbReference type="SAM" id="MobiDB-lite"/>
    </source>
</evidence>
<protein>
    <recommendedName>
        <fullName evidence="10">Cenp-O kinetochore centromere component</fullName>
    </recommendedName>
</protein>
<dbReference type="InterPro" id="IPR018464">
    <property type="entry name" value="CENP-O"/>
</dbReference>
<evidence type="ECO:0000313" key="9">
    <source>
        <dbReference type="Proteomes" id="UP000241818"/>
    </source>
</evidence>
<keyword evidence="9" id="KW-1185">Reference proteome</keyword>
<dbReference type="GO" id="GO:0031511">
    <property type="term" value="C:Mis6-Sim4 complex"/>
    <property type="evidence" value="ECO:0007669"/>
    <property type="project" value="TreeGrafter"/>
</dbReference>
<keyword evidence="6" id="KW-0137">Centromere</keyword>
<dbReference type="AlphaFoldDB" id="A0A2T3AU96"/>
<evidence type="ECO:0000313" key="8">
    <source>
        <dbReference type="EMBL" id="PSS12224.1"/>
    </source>
</evidence>
<comment type="subcellular location">
    <subcellularLocation>
        <location evidence="2">Chromosome</location>
        <location evidence="2">Centromere</location>
    </subcellularLocation>
    <subcellularLocation>
        <location evidence="1">Nucleus</location>
    </subcellularLocation>
</comment>
<feature type="compositionally biased region" description="Low complexity" evidence="7">
    <location>
        <begin position="67"/>
        <end position="78"/>
    </location>
</feature>
<evidence type="ECO:0000256" key="2">
    <source>
        <dbReference type="ARBA" id="ARBA00004584"/>
    </source>
</evidence>
<reference evidence="8 9" key="1">
    <citation type="journal article" date="2018" name="New Phytol.">
        <title>Comparative genomics and transcriptomics depict ericoid mycorrhizal fungi as versatile saprotrophs and plant mutualists.</title>
        <authorList>
            <person name="Martino E."/>
            <person name="Morin E."/>
            <person name="Grelet G.A."/>
            <person name="Kuo A."/>
            <person name="Kohler A."/>
            <person name="Daghino S."/>
            <person name="Barry K.W."/>
            <person name="Cichocki N."/>
            <person name="Clum A."/>
            <person name="Dockter R.B."/>
            <person name="Hainaut M."/>
            <person name="Kuo R.C."/>
            <person name="LaButti K."/>
            <person name="Lindahl B.D."/>
            <person name="Lindquist E.A."/>
            <person name="Lipzen A."/>
            <person name="Khouja H.R."/>
            <person name="Magnuson J."/>
            <person name="Murat C."/>
            <person name="Ohm R.A."/>
            <person name="Singer S.W."/>
            <person name="Spatafora J.W."/>
            <person name="Wang M."/>
            <person name="Veneault-Fourrey C."/>
            <person name="Henrissat B."/>
            <person name="Grigoriev I.V."/>
            <person name="Martin F.M."/>
            <person name="Perotto S."/>
        </authorList>
    </citation>
    <scope>NUCLEOTIDE SEQUENCE [LARGE SCALE GENOMIC DNA]</scope>
    <source>
        <strain evidence="8 9">ATCC 22711</strain>
    </source>
</reference>
<dbReference type="PANTHER" id="PTHR14582:SF1">
    <property type="entry name" value="CENTROMERE PROTEIN O"/>
    <property type="match status" value="1"/>
</dbReference>
<keyword evidence="5" id="KW-0539">Nucleus</keyword>
<dbReference type="STRING" id="857342.A0A2T3AU96"/>
<gene>
    <name evidence="8" type="ORF">M430DRAFT_36432</name>
</gene>